<dbReference type="PANTHER" id="PTHR48100">
    <property type="entry name" value="BROAD-SPECIFICITY PHOSPHATASE YOR283W-RELATED"/>
    <property type="match status" value="1"/>
</dbReference>
<keyword evidence="1" id="KW-0324">Glycolysis</keyword>
<dbReference type="CDD" id="cd07067">
    <property type="entry name" value="HP_PGM_like"/>
    <property type="match status" value="1"/>
</dbReference>
<keyword evidence="2" id="KW-0413">Isomerase</keyword>
<gene>
    <name evidence="5" type="primary">gpmB</name>
    <name evidence="5" type="ORF">Heshes_14550</name>
    <name evidence="6" type="ORF">SAMN04489725_10588</name>
</gene>
<dbReference type="Proteomes" id="UP000182589">
    <property type="component" value="Unassembled WGS sequence"/>
</dbReference>
<name>A0A1H2T5T0_9BACL</name>
<evidence type="ECO:0000313" key="5">
    <source>
        <dbReference type="EMBL" id="GLV13771.1"/>
    </source>
</evidence>
<dbReference type="GO" id="GO:0016791">
    <property type="term" value="F:phosphatase activity"/>
    <property type="evidence" value="ECO:0007669"/>
    <property type="project" value="TreeGrafter"/>
</dbReference>
<evidence type="ECO:0000256" key="4">
    <source>
        <dbReference type="PIRSR" id="PIRSR613078-2"/>
    </source>
</evidence>
<feature type="active site" description="Tele-phosphohistidine intermediate" evidence="3">
    <location>
        <position position="8"/>
    </location>
</feature>
<dbReference type="Gene3D" id="3.40.50.1240">
    <property type="entry name" value="Phosphoglycerate mutase-like"/>
    <property type="match status" value="1"/>
</dbReference>
<reference evidence="6" key="1">
    <citation type="submission" date="2016-10" db="EMBL/GenBank/DDBJ databases">
        <authorList>
            <person name="de Groot N.N."/>
        </authorList>
    </citation>
    <scope>NUCLEOTIDE SEQUENCE [LARGE SCALE GENOMIC DNA]</scope>
    <source>
        <strain evidence="6">DSM 12489</strain>
    </source>
</reference>
<dbReference type="SMART" id="SM00855">
    <property type="entry name" value="PGAM"/>
    <property type="match status" value="1"/>
</dbReference>
<evidence type="ECO:0000256" key="1">
    <source>
        <dbReference type="ARBA" id="ARBA00023152"/>
    </source>
</evidence>
<feature type="active site" description="Proton donor/acceptor" evidence="3">
    <location>
        <position position="81"/>
    </location>
</feature>
<dbReference type="GO" id="GO:0005737">
    <property type="term" value="C:cytoplasm"/>
    <property type="evidence" value="ECO:0007669"/>
    <property type="project" value="TreeGrafter"/>
</dbReference>
<dbReference type="InterPro" id="IPR050275">
    <property type="entry name" value="PGM_Phosphatase"/>
</dbReference>
<evidence type="ECO:0000313" key="7">
    <source>
        <dbReference type="Proteomes" id="UP000182589"/>
    </source>
</evidence>
<dbReference type="RefSeq" id="WP_040289240.1">
    <property type="nucleotide sequence ID" value="NZ_BSRA01000007.1"/>
</dbReference>
<dbReference type="EMBL" id="FNOJ01000005">
    <property type="protein sequence ID" value="SDW39198.1"/>
    <property type="molecule type" value="Genomic_DNA"/>
</dbReference>
<reference evidence="5" key="3">
    <citation type="submission" date="2023-02" db="EMBL/GenBank/DDBJ databases">
        <title>Proposal of a novel subspecies: Alicyclobacillus hesperidum subspecies aegle.</title>
        <authorList>
            <person name="Goto K."/>
            <person name="Fujii T."/>
            <person name="Yasui K."/>
            <person name="Mochida K."/>
            <person name="Kato-Tanaka Y."/>
            <person name="Morohoshi S."/>
            <person name="An S.Y."/>
            <person name="Kasai H."/>
            <person name="Yokota A."/>
        </authorList>
    </citation>
    <scope>NUCLEOTIDE SEQUENCE</scope>
    <source>
        <strain evidence="5">DSM 12766</strain>
    </source>
</reference>
<dbReference type="PROSITE" id="PS00175">
    <property type="entry name" value="PG_MUTASE"/>
    <property type="match status" value="1"/>
</dbReference>
<dbReference type="AlphaFoldDB" id="A0A1H2T5T0"/>
<evidence type="ECO:0000313" key="6">
    <source>
        <dbReference type="EMBL" id="SDW39198.1"/>
    </source>
</evidence>
<keyword evidence="7" id="KW-1185">Reference proteome</keyword>
<dbReference type="InterPro" id="IPR013078">
    <property type="entry name" value="His_Pase_superF_clade-1"/>
</dbReference>
<dbReference type="EMBL" id="BSRA01000007">
    <property type="protein sequence ID" value="GLV13771.1"/>
    <property type="molecule type" value="Genomic_DNA"/>
</dbReference>
<reference evidence="7" key="2">
    <citation type="submission" date="2016-10" db="EMBL/GenBank/DDBJ databases">
        <authorList>
            <person name="Varghese N."/>
        </authorList>
    </citation>
    <scope>NUCLEOTIDE SEQUENCE [LARGE SCALE GENOMIC DNA]</scope>
    <source>
        <strain evidence="7">DSM 12489</strain>
    </source>
</reference>
<feature type="binding site" evidence="4">
    <location>
        <begin position="7"/>
        <end position="14"/>
    </location>
    <ligand>
        <name>substrate</name>
    </ligand>
</feature>
<evidence type="ECO:0000256" key="2">
    <source>
        <dbReference type="ARBA" id="ARBA00023235"/>
    </source>
</evidence>
<protein>
    <submittedName>
        <fullName evidence="6">Phosphoglycerate mutase</fullName>
    </submittedName>
</protein>
<dbReference type="STRING" id="89784.SAMN04489725_10588"/>
<evidence type="ECO:0000256" key="3">
    <source>
        <dbReference type="PIRSR" id="PIRSR613078-1"/>
    </source>
</evidence>
<dbReference type="Proteomes" id="UP001157137">
    <property type="component" value="Unassembled WGS sequence"/>
</dbReference>
<dbReference type="SUPFAM" id="SSF53254">
    <property type="entry name" value="Phosphoglycerate mutase-like"/>
    <property type="match status" value="1"/>
</dbReference>
<organism evidence="6 7">
    <name type="scientific">Alicyclobacillus hesperidum</name>
    <dbReference type="NCBI Taxonomy" id="89784"/>
    <lineage>
        <taxon>Bacteria</taxon>
        <taxon>Bacillati</taxon>
        <taxon>Bacillota</taxon>
        <taxon>Bacilli</taxon>
        <taxon>Bacillales</taxon>
        <taxon>Alicyclobacillaceae</taxon>
        <taxon>Alicyclobacillus</taxon>
    </lineage>
</organism>
<feature type="binding site" evidence="4">
    <location>
        <position position="57"/>
    </location>
    <ligand>
        <name>substrate</name>
    </ligand>
</feature>
<proteinExistence type="predicted"/>
<dbReference type="Pfam" id="PF00300">
    <property type="entry name" value="His_Phos_1"/>
    <property type="match status" value="1"/>
</dbReference>
<dbReference type="PANTHER" id="PTHR48100:SF1">
    <property type="entry name" value="HISTIDINE PHOSPHATASE FAMILY PROTEIN-RELATED"/>
    <property type="match status" value="1"/>
</dbReference>
<dbReference type="InterPro" id="IPR001345">
    <property type="entry name" value="PG/BPGM_mutase_AS"/>
</dbReference>
<dbReference type="InterPro" id="IPR029033">
    <property type="entry name" value="His_PPase_superfam"/>
</dbReference>
<sequence>MEIWLVRHGETDWNAEGRVQGWTDVPLNARGRQQASQLAQCLRSISFAHIYASDLTRALDTARIVADAVGAPITPLACLREHRFGQAEGLLRQESDRRFPNGAPDREPPEALQARVTQCLQDIAKRHAEGRVLIATHGGVIRSILNWLGHSHPPIANTSITRLRARANGFDILGVNETPHLDGGSAMELISQHR</sequence>
<accession>A0A1H2T5T0</accession>